<sequence>MARSIDYRSTMAFPAEKVFAAMTDAEYLRARLRELGGPGSELLEHEATPEGARYRLKQGLAESDLPPVVGKVMNGDLAIERTETLRRNAAGSYAGDVDVKIGNAPASAAGTMTLADAPDGSLFEVHADVNVRVPLIGGKIEEIVAEQVRRLLEAETAFTIRWLGSH</sequence>
<evidence type="ECO:0000313" key="2">
    <source>
        <dbReference type="Proteomes" id="UP001183202"/>
    </source>
</evidence>
<keyword evidence="2" id="KW-1185">Reference proteome</keyword>
<dbReference type="Pfam" id="PF10698">
    <property type="entry name" value="DUF2505"/>
    <property type="match status" value="1"/>
</dbReference>
<dbReference type="InterPro" id="IPR019639">
    <property type="entry name" value="DUF2505"/>
</dbReference>
<dbReference type="EMBL" id="JAVREJ010000004">
    <property type="protein sequence ID" value="MDT0349656.1"/>
    <property type="molecule type" value="Genomic_DNA"/>
</dbReference>
<name>A0ABU2N6T6_9PSEU</name>
<gene>
    <name evidence="1" type="ORF">RM445_08985</name>
</gene>
<dbReference type="SUPFAM" id="SSF55961">
    <property type="entry name" value="Bet v1-like"/>
    <property type="match status" value="1"/>
</dbReference>
<evidence type="ECO:0000313" key="1">
    <source>
        <dbReference type="EMBL" id="MDT0349656.1"/>
    </source>
</evidence>
<dbReference type="InterPro" id="IPR023393">
    <property type="entry name" value="START-like_dom_sf"/>
</dbReference>
<organism evidence="1 2">
    <name type="scientific">Pseudonocardia charpentierae</name>
    <dbReference type="NCBI Taxonomy" id="3075545"/>
    <lineage>
        <taxon>Bacteria</taxon>
        <taxon>Bacillati</taxon>
        <taxon>Actinomycetota</taxon>
        <taxon>Actinomycetes</taxon>
        <taxon>Pseudonocardiales</taxon>
        <taxon>Pseudonocardiaceae</taxon>
        <taxon>Pseudonocardia</taxon>
    </lineage>
</organism>
<reference evidence="2" key="1">
    <citation type="submission" date="2023-07" db="EMBL/GenBank/DDBJ databases">
        <title>30 novel species of actinomycetes from the DSMZ collection.</title>
        <authorList>
            <person name="Nouioui I."/>
        </authorList>
    </citation>
    <scope>NUCLEOTIDE SEQUENCE [LARGE SCALE GENOMIC DNA]</scope>
    <source>
        <strain evidence="2">DSM 45834</strain>
    </source>
</reference>
<dbReference type="Gene3D" id="3.30.530.20">
    <property type="match status" value="1"/>
</dbReference>
<dbReference type="RefSeq" id="WP_311555672.1">
    <property type="nucleotide sequence ID" value="NZ_JAVREJ010000004.1"/>
</dbReference>
<comment type="caution">
    <text evidence="1">The sequence shown here is derived from an EMBL/GenBank/DDBJ whole genome shotgun (WGS) entry which is preliminary data.</text>
</comment>
<dbReference type="Proteomes" id="UP001183202">
    <property type="component" value="Unassembled WGS sequence"/>
</dbReference>
<accession>A0ABU2N6T6</accession>
<proteinExistence type="predicted"/>
<protein>
    <submittedName>
        <fullName evidence="1">DUF2505 domain-containing protein</fullName>
    </submittedName>
</protein>